<feature type="domain" description="PIN" evidence="1">
    <location>
        <begin position="16"/>
        <end position="117"/>
    </location>
</feature>
<organism evidence="2 3">
    <name type="scientific">Pararhodobacter oceanensis</name>
    <dbReference type="NCBI Taxonomy" id="2172121"/>
    <lineage>
        <taxon>Bacteria</taxon>
        <taxon>Pseudomonadati</taxon>
        <taxon>Pseudomonadota</taxon>
        <taxon>Alphaproteobacteria</taxon>
        <taxon>Rhodobacterales</taxon>
        <taxon>Paracoccaceae</taxon>
        <taxon>Pararhodobacter</taxon>
    </lineage>
</organism>
<reference evidence="2 3" key="1">
    <citation type="submission" date="2018-04" db="EMBL/GenBank/DDBJ databases">
        <title>Pararhodobacter oceanense sp. nov., isolated from marine intertidal sediment.</title>
        <authorList>
            <person name="Wang X.-L."/>
            <person name="Du Z.-J."/>
        </authorList>
    </citation>
    <scope>NUCLEOTIDE SEQUENCE [LARGE SCALE GENOMIC DNA]</scope>
    <source>
        <strain evidence="2 3">AM505</strain>
    </source>
</reference>
<dbReference type="EMBL" id="QDKM01000004">
    <property type="protein sequence ID" value="PVH28596.1"/>
    <property type="molecule type" value="Genomic_DNA"/>
</dbReference>
<dbReference type="NCBIfam" id="NF046100">
    <property type="entry name" value="RSP_2648_fam_PIN"/>
    <property type="match status" value="1"/>
</dbReference>
<keyword evidence="3" id="KW-1185">Reference proteome</keyword>
<evidence type="ECO:0000259" key="1">
    <source>
        <dbReference type="Pfam" id="PF13470"/>
    </source>
</evidence>
<evidence type="ECO:0000313" key="2">
    <source>
        <dbReference type="EMBL" id="PVH28596.1"/>
    </source>
</evidence>
<sequence>MAEGAAEGQPRTEGPRVFLDTCVLFPPILRDFLLGLADAGLFMPLWSQSVLAEWLHVTARKGEAGAPEAIARITARWPEAMAPDGAPELLDLPDAGDTHVLAAAIAGQADILLTLNLRDFPKWATAPQGIHAQAPDPFVMDLWLQDAIRVEGQVVRVWPALEGRPLRNALKRARLPRLGKALEQGG</sequence>
<dbReference type="Pfam" id="PF13470">
    <property type="entry name" value="PIN_3"/>
    <property type="match status" value="1"/>
</dbReference>
<protein>
    <submittedName>
        <fullName evidence="2">PIN domain-containing protein</fullName>
    </submittedName>
</protein>
<evidence type="ECO:0000313" key="3">
    <source>
        <dbReference type="Proteomes" id="UP000245911"/>
    </source>
</evidence>
<dbReference type="SUPFAM" id="SSF88723">
    <property type="entry name" value="PIN domain-like"/>
    <property type="match status" value="1"/>
</dbReference>
<accession>A0A2T8HT51</accession>
<dbReference type="InterPro" id="IPR002716">
    <property type="entry name" value="PIN_dom"/>
</dbReference>
<dbReference type="InterPro" id="IPR029060">
    <property type="entry name" value="PIN-like_dom_sf"/>
</dbReference>
<gene>
    <name evidence="2" type="ORF">DDE20_10355</name>
</gene>
<name>A0A2T8HT51_9RHOB</name>
<dbReference type="AlphaFoldDB" id="A0A2T8HT51"/>
<comment type="caution">
    <text evidence="2">The sequence shown here is derived from an EMBL/GenBank/DDBJ whole genome shotgun (WGS) entry which is preliminary data.</text>
</comment>
<dbReference type="Proteomes" id="UP000245911">
    <property type="component" value="Unassembled WGS sequence"/>
</dbReference>
<proteinExistence type="predicted"/>
<dbReference type="OrthoDB" id="211933at2"/>